<organism evidence="8 9">
    <name type="scientific">Pseudovirgaria hyperparasitica</name>
    <dbReference type="NCBI Taxonomy" id="470096"/>
    <lineage>
        <taxon>Eukaryota</taxon>
        <taxon>Fungi</taxon>
        <taxon>Dikarya</taxon>
        <taxon>Ascomycota</taxon>
        <taxon>Pezizomycotina</taxon>
        <taxon>Dothideomycetes</taxon>
        <taxon>Dothideomycetes incertae sedis</taxon>
        <taxon>Acrospermales</taxon>
        <taxon>Acrospermaceae</taxon>
        <taxon>Pseudovirgaria</taxon>
    </lineage>
</organism>
<dbReference type="AlphaFoldDB" id="A0A6A6WAF7"/>
<keyword evidence="4" id="KW-0378">Hydrolase</keyword>
<dbReference type="RefSeq" id="XP_033601028.1">
    <property type="nucleotide sequence ID" value="XM_033743912.1"/>
</dbReference>
<name>A0A6A6WAF7_9PEZI</name>
<sequence length="511" mass="57052">MNRVVQEPSARNVPMASSVTSSLLSIWLQQRTMTTSKLPQDFVWGFATAAYQIEGAPHTDGRLDSIWDTFSHTPGKTAGGDTGDVACDSYHRAADDIRLLRELGAKVYRFSISWPRVIPLGGRDDPVNAAGLAYYKTLVVDLIAAGIAPWITLYHWDLPEALEARYGGMRNGAEFIADYTRFARVMFEALPECKFWVTFNEPWCSSVLGYSTGLFAPGRTSDRTVSEEGDSSTEPWIVGHHMLLAHASAVKVYREEFKARDGGQIGITLNGDWAEPWDAADPLDVEACERKMEFATAWFGDPIYFGTYPASMRAQLGVRLPKFTDAEAALVRGSNDFYGMNHYCAHYIRHRDEPATADDYAGNVDILPTNKAGDEIGPATQSVWLRPHAPGFRKLLCWLSARYGRPVMYVTENGTSVAGENGLAVEDLLQDEFRCRYFEEYITAMADARAIDGVDVRGYTAWSLLDNFEWAEGYETRFGVTYVDYAGGQKRYPKKSARVIGQVFDRLIEKA</sequence>
<feature type="non-terminal residue" evidence="8">
    <location>
        <position position="1"/>
    </location>
</feature>
<evidence type="ECO:0000256" key="4">
    <source>
        <dbReference type="ARBA" id="ARBA00022801"/>
    </source>
</evidence>
<dbReference type="InterPro" id="IPR033132">
    <property type="entry name" value="GH_1_N_CS"/>
</dbReference>
<dbReference type="GeneID" id="54484966"/>
<dbReference type="Pfam" id="PF00232">
    <property type="entry name" value="Glyco_hydro_1"/>
    <property type="match status" value="1"/>
</dbReference>
<keyword evidence="9" id="KW-1185">Reference proteome</keyword>
<comment type="similarity">
    <text evidence="2 7">Belongs to the glycosyl hydrolase 1 family.</text>
</comment>
<comment type="catalytic activity">
    <reaction evidence="1">
        <text>Hydrolysis of terminal, non-reducing beta-D-glucosyl residues with release of beta-D-glucose.</text>
        <dbReference type="EC" id="3.2.1.21"/>
    </reaction>
</comment>
<dbReference type="EC" id="3.2.1.21" evidence="3"/>
<dbReference type="EMBL" id="ML996571">
    <property type="protein sequence ID" value="KAF2758577.1"/>
    <property type="molecule type" value="Genomic_DNA"/>
</dbReference>
<dbReference type="FunFam" id="3.20.20.80:FF:000011">
    <property type="entry name" value="Cytosolic beta-glucosidase"/>
    <property type="match status" value="1"/>
</dbReference>
<protein>
    <recommendedName>
        <fullName evidence="3">beta-glucosidase</fullName>
        <ecNumber evidence="3">3.2.1.21</ecNumber>
    </recommendedName>
</protein>
<evidence type="ECO:0000256" key="3">
    <source>
        <dbReference type="ARBA" id="ARBA00012744"/>
    </source>
</evidence>
<proteinExistence type="inferred from homology"/>
<comment type="function">
    <text evidence="6">Plays an important role in cellulose degradation. Shows hydrolytic activity against several glycosidic compounds.</text>
</comment>
<reference evidence="8" key="1">
    <citation type="journal article" date="2020" name="Stud. Mycol.">
        <title>101 Dothideomycetes genomes: a test case for predicting lifestyles and emergence of pathogens.</title>
        <authorList>
            <person name="Haridas S."/>
            <person name="Albert R."/>
            <person name="Binder M."/>
            <person name="Bloem J."/>
            <person name="Labutti K."/>
            <person name="Salamov A."/>
            <person name="Andreopoulos B."/>
            <person name="Baker S."/>
            <person name="Barry K."/>
            <person name="Bills G."/>
            <person name="Bluhm B."/>
            <person name="Cannon C."/>
            <person name="Castanera R."/>
            <person name="Culley D."/>
            <person name="Daum C."/>
            <person name="Ezra D."/>
            <person name="Gonzalez J."/>
            <person name="Henrissat B."/>
            <person name="Kuo A."/>
            <person name="Liang C."/>
            <person name="Lipzen A."/>
            <person name="Lutzoni F."/>
            <person name="Magnuson J."/>
            <person name="Mondo S."/>
            <person name="Nolan M."/>
            <person name="Ohm R."/>
            <person name="Pangilinan J."/>
            <person name="Park H.-J."/>
            <person name="Ramirez L."/>
            <person name="Alfaro M."/>
            <person name="Sun H."/>
            <person name="Tritt A."/>
            <person name="Yoshinaga Y."/>
            <person name="Zwiers L.-H."/>
            <person name="Turgeon B."/>
            <person name="Goodwin S."/>
            <person name="Spatafora J."/>
            <person name="Crous P."/>
            <person name="Grigoriev I."/>
        </authorList>
    </citation>
    <scope>NUCLEOTIDE SEQUENCE</scope>
    <source>
        <strain evidence="8">CBS 121739</strain>
    </source>
</reference>
<evidence type="ECO:0000256" key="1">
    <source>
        <dbReference type="ARBA" id="ARBA00000448"/>
    </source>
</evidence>
<dbReference type="Proteomes" id="UP000799437">
    <property type="component" value="Unassembled WGS sequence"/>
</dbReference>
<dbReference type="Gene3D" id="3.20.20.80">
    <property type="entry name" value="Glycosidases"/>
    <property type="match status" value="1"/>
</dbReference>
<evidence type="ECO:0000256" key="7">
    <source>
        <dbReference type="RuleBase" id="RU003690"/>
    </source>
</evidence>
<dbReference type="PRINTS" id="PR00131">
    <property type="entry name" value="GLHYDRLASE1"/>
</dbReference>
<dbReference type="InterPro" id="IPR001360">
    <property type="entry name" value="Glyco_hydro_1"/>
</dbReference>
<dbReference type="InterPro" id="IPR017853">
    <property type="entry name" value="GH"/>
</dbReference>
<dbReference type="GO" id="GO:0030245">
    <property type="term" value="P:cellulose catabolic process"/>
    <property type="evidence" value="ECO:0007669"/>
    <property type="project" value="UniProtKB-ARBA"/>
</dbReference>
<gene>
    <name evidence="8" type="ORF">EJ05DRAFT_475883</name>
</gene>
<dbReference type="GO" id="GO:0080079">
    <property type="term" value="F:cellobiose glucosidase activity"/>
    <property type="evidence" value="ECO:0007669"/>
    <property type="project" value="UniProtKB-ARBA"/>
</dbReference>
<dbReference type="OrthoDB" id="65569at2759"/>
<keyword evidence="5" id="KW-0326">Glycosidase</keyword>
<evidence type="ECO:0000256" key="5">
    <source>
        <dbReference type="ARBA" id="ARBA00023295"/>
    </source>
</evidence>
<evidence type="ECO:0000256" key="2">
    <source>
        <dbReference type="ARBA" id="ARBA00010838"/>
    </source>
</evidence>
<accession>A0A6A6WAF7</accession>
<evidence type="ECO:0000313" key="9">
    <source>
        <dbReference type="Proteomes" id="UP000799437"/>
    </source>
</evidence>
<evidence type="ECO:0000256" key="6">
    <source>
        <dbReference type="ARBA" id="ARBA00056775"/>
    </source>
</evidence>
<dbReference type="SUPFAM" id="SSF51445">
    <property type="entry name" value="(Trans)glycosidases"/>
    <property type="match status" value="1"/>
</dbReference>
<evidence type="ECO:0000313" key="8">
    <source>
        <dbReference type="EMBL" id="KAF2758577.1"/>
    </source>
</evidence>
<dbReference type="PANTHER" id="PTHR10353">
    <property type="entry name" value="GLYCOSYL HYDROLASE"/>
    <property type="match status" value="1"/>
</dbReference>
<dbReference type="PANTHER" id="PTHR10353:SF36">
    <property type="entry name" value="LP05116P"/>
    <property type="match status" value="1"/>
</dbReference>
<dbReference type="PROSITE" id="PS00653">
    <property type="entry name" value="GLYCOSYL_HYDROL_F1_2"/>
    <property type="match status" value="1"/>
</dbReference>